<accession>A0A137NV63</accession>
<evidence type="ECO:0000256" key="1">
    <source>
        <dbReference type="SAM" id="SignalP"/>
    </source>
</evidence>
<protein>
    <submittedName>
        <fullName evidence="2">Uncharacterized protein</fullName>
    </submittedName>
</protein>
<dbReference type="Proteomes" id="UP000070444">
    <property type="component" value="Unassembled WGS sequence"/>
</dbReference>
<proteinExistence type="predicted"/>
<dbReference type="EMBL" id="KQ964717">
    <property type="protein sequence ID" value="KXN66504.1"/>
    <property type="molecule type" value="Genomic_DNA"/>
</dbReference>
<name>A0A137NV63_CONC2</name>
<gene>
    <name evidence="2" type="ORF">CONCODRAFT_73643</name>
</gene>
<reference evidence="2 3" key="1">
    <citation type="journal article" date="2015" name="Genome Biol. Evol.">
        <title>Phylogenomic analyses indicate that early fungi evolved digesting cell walls of algal ancestors of land plants.</title>
        <authorList>
            <person name="Chang Y."/>
            <person name="Wang S."/>
            <person name="Sekimoto S."/>
            <person name="Aerts A.L."/>
            <person name="Choi C."/>
            <person name="Clum A."/>
            <person name="LaButti K.M."/>
            <person name="Lindquist E.A."/>
            <person name="Yee Ngan C."/>
            <person name="Ohm R.A."/>
            <person name="Salamov A.A."/>
            <person name="Grigoriev I.V."/>
            <person name="Spatafora J.W."/>
            <person name="Berbee M.L."/>
        </authorList>
    </citation>
    <scope>NUCLEOTIDE SEQUENCE [LARGE SCALE GENOMIC DNA]</scope>
    <source>
        <strain evidence="2 3">NRRL 28638</strain>
    </source>
</reference>
<sequence length="124" mass="14585">MYKSTIFTLLSVCSIQAYGMCNPHAKMEVKAAFVDNKVIQCSNFDPENMEECSMRLHYPRKPTYNPCKWFAHVDKKDMTADVVKCKSEDQLEQMKMAYEKKKWKCSYNKMDEPISEQMIADLFK</sequence>
<keyword evidence="3" id="KW-1185">Reference proteome</keyword>
<keyword evidence="1" id="KW-0732">Signal</keyword>
<feature type="chain" id="PRO_5007294173" evidence="1">
    <location>
        <begin position="20"/>
        <end position="124"/>
    </location>
</feature>
<feature type="signal peptide" evidence="1">
    <location>
        <begin position="1"/>
        <end position="19"/>
    </location>
</feature>
<evidence type="ECO:0000313" key="2">
    <source>
        <dbReference type="EMBL" id="KXN66504.1"/>
    </source>
</evidence>
<organism evidence="2 3">
    <name type="scientific">Conidiobolus coronatus (strain ATCC 28846 / CBS 209.66 / NRRL 28638)</name>
    <name type="common">Delacroixia coronata</name>
    <dbReference type="NCBI Taxonomy" id="796925"/>
    <lineage>
        <taxon>Eukaryota</taxon>
        <taxon>Fungi</taxon>
        <taxon>Fungi incertae sedis</taxon>
        <taxon>Zoopagomycota</taxon>
        <taxon>Entomophthoromycotina</taxon>
        <taxon>Entomophthoromycetes</taxon>
        <taxon>Entomophthorales</taxon>
        <taxon>Ancylistaceae</taxon>
        <taxon>Conidiobolus</taxon>
    </lineage>
</organism>
<evidence type="ECO:0000313" key="3">
    <source>
        <dbReference type="Proteomes" id="UP000070444"/>
    </source>
</evidence>
<dbReference type="AlphaFoldDB" id="A0A137NV63"/>